<reference evidence="2 3" key="1">
    <citation type="submission" date="2015-08" db="EMBL/GenBank/DDBJ databases">
        <title>Genome sequence of the pristinamycin over-producing bacterium Streptomyces pristinaespiralis HCCB10218.</title>
        <authorList>
            <person name="Tian J."/>
            <person name="Yang J."/>
            <person name="Li L."/>
            <person name="Ruan L."/>
            <person name="Wei W."/>
            <person name="Zheng G."/>
            <person name="Wei Z."/>
            <person name="Yang S."/>
            <person name="Ge M."/>
            <person name="Jiang W."/>
            <person name="Lu Y."/>
        </authorList>
    </citation>
    <scope>NUCLEOTIDE SEQUENCE [LARGE SCALE GENOMIC DNA]</scope>
    <source>
        <strain evidence="2 3">HCCB 10218</strain>
    </source>
</reference>
<evidence type="ECO:0000313" key="3">
    <source>
        <dbReference type="Proteomes" id="UP000060513"/>
    </source>
</evidence>
<sequence>MGTAGAAVRACSPTLPLPGPRRARCLRRPPALAAVADAFGRILPAGAGTPDQGSGKHNGPAPPGAGP</sequence>
<accession>A0A0M4DHW3</accession>
<dbReference type="KEGG" id="spri:SPRI_2711"/>
<evidence type="ECO:0000313" key="2">
    <source>
        <dbReference type="EMBL" id="ALC21017.1"/>
    </source>
</evidence>
<evidence type="ECO:0000256" key="1">
    <source>
        <dbReference type="SAM" id="MobiDB-lite"/>
    </source>
</evidence>
<dbReference type="PATRIC" id="fig|38300.4.peg.2859"/>
<feature type="region of interest" description="Disordered" evidence="1">
    <location>
        <begin position="43"/>
        <end position="67"/>
    </location>
</feature>
<dbReference type="EMBL" id="CP011340">
    <property type="protein sequence ID" value="ALC21017.1"/>
    <property type="molecule type" value="Genomic_DNA"/>
</dbReference>
<gene>
    <name evidence="2" type="ORF">SPRI_2711</name>
</gene>
<name>A0A0M4DHW3_STRPR</name>
<proteinExistence type="predicted"/>
<dbReference type="Proteomes" id="UP000060513">
    <property type="component" value="Chromosome"/>
</dbReference>
<protein>
    <submittedName>
        <fullName evidence="2">Uncharacterized protein</fullName>
    </submittedName>
</protein>
<feature type="region of interest" description="Disordered" evidence="1">
    <location>
        <begin position="1"/>
        <end position="22"/>
    </location>
</feature>
<organism evidence="2">
    <name type="scientific">Streptomyces pristinaespiralis</name>
    <dbReference type="NCBI Taxonomy" id="38300"/>
    <lineage>
        <taxon>Bacteria</taxon>
        <taxon>Bacillati</taxon>
        <taxon>Actinomycetota</taxon>
        <taxon>Actinomycetes</taxon>
        <taxon>Kitasatosporales</taxon>
        <taxon>Streptomycetaceae</taxon>
        <taxon>Streptomyces</taxon>
    </lineage>
</organism>
<dbReference type="AlphaFoldDB" id="A0A0M4DHW3"/>